<reference evidence="5" key="1">
    <citation type="submission" date="2022-03" db="EMBL/GenBank/DDBJ databases">
        <title>A functionally conserved STORR gene fusion in Papaver species that diverged 16.8 million years ago.</title>
        <authorList>
            <person name="Catania T."/>
        </authorList>
    </citation>
    <scope>NUCLEOTIDE SEQUENCE</scope>
    <source>
        <strain evidence="5">S-191538</strain>
    </source>
</reference>
<dbReference type="EMBL" id="JAJJMA010182637">
    <property type="protein sequence ID" value="MCL7037732.1"/>
    <property type="molecule type" value="Genomic_DNA"/>
</dbReference>
<feature type="region of interest" description="VHIID" evidence="3">
    <location>
        <begin position="207"/>
        <end position="272"/>
    </location>
</feature>
<feature type="compositionally biased region" description="Low complexity" evidence="4">
    <location>
        <begin position="113"/>
        <end position="124"/>
    </location>
</feature>
<accession>A0AA41SEB6</accession>
<feature type="compositionally biased region" description="Low complexity" evidence="4">
    <location>
        <begin position="72"/>
        <end position="95"/>
    </location>
</feature>
<evidence type="ECO:0000313" key="5">
    <source>
        <dbReference type="EMBL" id="MCL7037732.1"/>
    </source>
</evidence>
<sequence length="494" mass="55443">MMMNQNQQQPKNSSAPFFVPLPSYQQQDQSGCFPPASKRHQGVGGNPSSNCHSIQKNASFMDSGQEHFLRKQQQQQQQHGGFPHQLHLLPNNLQQRPPPVMLTKPKLDEHQNQQHNQQQQQQQQQQQALVDQLFKAAELVESGNSVLAQGILARLNHQLSHPIGKPLYRAAFYFKEALLQLLNGTPNSPPPHKNFSPFDVVLKIGAYKSFSEISPLLQFSNFTLNQALLESLDGFDHIHIIDFDIGIGGQWASFMQEIAMKMGGAPSLKISAFASFSSNDHHKLELALTKEHLTHFANDLGISFEIDVVDIDTLDPASWSLPIHVSEKETVAVNLPVGSSCINPSSIPGLLRLVKQLSPKIVVSVDRGCDRSDLPFSHHFLQALQAYSILLDSLDATNTNSDAISKIERFLMQPRIESTVFQRHHLSHEKLPPWRTLFASAGFSPITFSNFTETQAECLLKRLQGRGFHVEKRQASLVLCWQRRELVSASAWRC</sequence>
<evidence type="ECO:0000256" key="1">
    <source>
        <dbReference type="ARBA" id="ARBA00023015"/>
    </source>
</evidence>
<keyword evidence="1" id="KW-0805">Transcription regulation</keyword>
<dbReference type="AlphaFoldDB" id="A0AA41SEB6"/>
<comment type="caution">
    <text evidence="5">The sequence shown here is derived from an EMBL/GenBank/DDBJ whole genome shotgun (WGS) entry which is preliminary data.</text>
</comment>
<evidence type="ECO:0000256" key="3">
    <source>
        <dbReference type="PROSITE-ProRule" id="PRU01191"/>
    </source>
</evidence>
<dbReference type="PANTHER" id="PTHR31636">
    <property type="entry name" value="OSJNBA0084A10.13 PROTEIN-RELATED"/>
    <property type="match status" value="1"/>
</dbReference>
<protein>
    <recommendedName>
        <fullName evidence="7">Scarecrow-like protein 6</fullName>
    </recommendedName>
</protein>
<keyword evidence="2" id="KW-0804">Transcription</keyword>
<keyword evidence="6" id="KW-1185">Reference proteome</keyword>
<dbReference type="PROSITE" id="PS50985">
    <property type="entry name" value="GRAS"/>
    <property type="match status" value="1"/>
</dbReference>
<evidence type="ECO:0008006" key="7">
    <source>
        <dbReference type="Google" id="ProtNLM"/>
    </source>
</evidence>
<dbReference type="Pfam" id="PF03514">
    <property type="entry name" value="GRAS"/>
    <property type="match status" value="1"/>
</dbReference>
<gene>
    <name evidence="5" type="ORF">MKW94_002103</name>
</gene>
<comment type="similarity">
    <text evidence="3">Belongs to the GRAS family.</text>
</comment>
<evidence type="ECO:0000256" key="4">
    <source>
        <dbReference type="SAM" id="MobiDB-lite"/>
    </source>
</evidence>
<feature type="region of interest" description="Disordered" evidence="4">
    <location>
        <begin position="1"/>
        <end position="124"/>
    </location>
</feature>
<feature type="region of interest" description="Leucine repeat II (LRII)" evidence="3">
    <location>
        <begin position="288"/>
        <end position="320"/>
    </location>
</feature>
<dbReference type="Proteomes" id="UP001177140">
    <property type="component" value="Unassembled WGS sequence"/>
</dbReference>
<feature type="region of interest" description="SAW" evidence="3">
    <location>
        <begin position="421"/>
        <end position="493"/>
    </location>
</feature>
<evidence type="ECO:0000313" key="6">
    <source>
        <dbReference type="Proteomes" id="UP001177140"/>
    </source>
</evidence>
<feature type="compositionally biased region" description="Polar residues" evidence="4">
    <location>
        <begin position="46"/>
        <end position="62"/>
    </location>
</feature>
<feature type="short sequence motif" description="VHIID" evidence="3">
    <location>
        <begin position="238"/>
        <end position="242"/>
    </location>
</feature>
<evidence type="ECO:0000256" key="2">
    <source>
        <dbReference type="ARBA" id="ARBA00023163"/>
    </source>
</evidence>
<dbReference type="InterPro" id="IPR005202">
    <property type="entry name" value="TF_GRAS"/>
</dbReference>
<proteinExistence type="inferred from homology"/>
<organism evidence="5 6">
    <name type="scientific">Papaver nudicaule</name>
    <name type="common">Iceland poppy</name>
    <dbReference type="NCBI Taxonomy" id="74823"/>
    <lineage>
        <taxon>Eukaryota</taxon>
        <taxon>Viridiplantae</taxon>
        <taxon>Streptophyta</taxon>
        <taxon>Embryophyta</taxon>
        <taxon>Tracheophyta</taxon>
        <taxon>Spermatophyta</taxon>
        <taxon>Magnoliopsida</taxon>
        <taxon>Ranunculales</taxon>
        <taxon>Papaveraceae</taxon>
        <taxon>Papaveroideae</taxon>
        <taxon>Papaver</taxon>
    </lineage>
</organism>
<name>A0AA41SEB6_PAPNU</name>
<comment type="caution">
    <text evidence="3">Lacks conserved residue(s) required for the propagation of feature annotation.</text>
</comment>